<feature type="domain" description="Fibronectin type-III" evidence="3">
    <location>
        <begin position="335"/>
        <end position="441"/>
    </location>
</feature>
<dbReference type="Gene3D" id="2.60.40.10">
    <property type="entry name" value="Immunoglobulins"/>
    <property type="match status" value="2"/>
</dbReference>
<dbReference type="EMBL" id="VBOY01000035">
    <property type="protein sequence ID" value="TMQ67597.1"/>
    <property type="molecule type" value="Genomic_DNA"/>
</dbReference>
<evidence type="ECO:0000313" key="5">
    <source>
        <dbReference type="Proteomes" id="UP000316609"/>
    </source>
</evidence>
<comment type="caution">
    <text evidence="4">The sequence shown here is derived from an EMBL/GenBank/DDBJ whole genome shotgun (WGS) entry which is preliminary data.</text>
</comment>
<gene>
    <name evidence="4" type="ORF">E6K78_04245</name>
</gene>
<name>A0A538TVE8_UNCEI</name>
<dbReference type="SUPFAM" id="SSF49265">
    <property type="entry name" value="Fibronectin type III"/>
    <property type="match status" value="1"/>
</dbReference>
<dbReference type="PANTHER" id="PTHR46708">
    <property type="entry name" value="TENASCIN"/>
    <property type="match status" value="1"/>
</dbReference>
<feature type="region of interest" description="Disordered" evidence="2">
    <location>
        <begin position="109"/>
        <end position="135"/>
    </location>
</feature>
<evidence type="ECO:0000256" key="2">
    <source>
        <dbReference type="SAM" id="MobiDB-lite"/>
    </source>
</evidence>
<feature type="region of interest" description="Disordered" evidence="2">
    <location>
        <begin position="1"/>
        <end position="35"/>
    </location>
</feature>
<dbReference type="CDD" id="cd00063">
    <property type="entry name" value="FN3"/>
    <property type="match status" value="2"/>
</dbReference>
<evidence type="ECO:0000259" key="3">
    <source>
        <dbReference type="PROSITE" id="PS50853"/>
    </source>
</evidence>
<evidence type="ECO:0000256" key="1">
    <source>
        <dbReference type="ARBA" id="ARBA00022737"/>
    </source>
</evidence>
<dbReference type="AlphaFoldDB" id="A0A538TVE8"/>
<dbReference type="InterPro" id="IPR050991">
    <property type="entry name" value="ECM_Regulatory_Proteins"/>
</dbReference>
<feature type="domain" description="Fibronectin type-III" evidence="3">
    <location>
        <begin position="221"/>
        <end position="327"/>
    </location>
</feature>
<protein>
    <recommendedName>
        <fullName evidence="3">Fibronectin type-III domain-containing protein</fullName>
    </recommendedName>
</protein>
<accession>A0A538TVE8</accession>
<feature type="region of interest" description="Disordered" evidence="2">
    <location>
        <begin position="385"/>
        <end position="404"/>
    </location>
</feature>
<dbReference type="PANTHER" id="PTHR46708:SF2">
    <property type="entry name" value="FIBRONECTIN TYPE-III DOMAIN-CONTAINING PROTEIN"/>
    <property type="match status" value="1"/>
</dbReference>
<dbReference type="Proteomes" id="UP000316609">
    <property type="component" value="Unassembled WGS sequence"/>
</dbReference>
<organism evidence="4 5">
    <name type="scientific">Eiseniibacteriota bacterium</name>
    <dbReference type="NCBI Taxonomy" id="2212470"/>
    <lineage>
        <taxon>Bacteria</taxon>
        <taxon>Candidatus Eiseniibacteriota</taxon>
    </lineage>
</organism>
<dbReference type="Pfam" id="PF00041">
    <property type="entry name" value="fn3"/>
    <property type="match status" value="2"/>
</dbReference>
<evidence type="ECO:0000313" key="4">
    <source>
        <dbReference type="EMBL" id="TMQ67597.1"/>
    </source>
</evidence>
<reference evidence="4 5" key="1">
    <citation type="journal article" date="2019" name="Nat. Microbiol.">
        <title>Mediterranean grassland soil C-N compound turnover is dependent on rainfall and depth, and is mediated by genomically divergent microorganisms.</title>
        <authorList>
            <person name="Diamond S."/>
            <person name="Andeer P.F."/>
            <person name="Li Z."/>
            <person name="Crits-Christoph A."/>
            <person name="Burstein D."/>
            <person name="Anantharaman K."/>
            <person name="Lane K.R."/>
            <person name="Thomas B.C."/>
            <person name="Pan C."/>
            <person name="Northen T.R."/>
            <person name="Banfield J.F."/>
        </authorList>
    </citation>
    <scope>NUCLEOTIDE SEQUENCE [LARGE SCALE GENOMIC DNA]</scope>
    <source>
        <strain evidence="4">WS_8</strain>
    </source>
</reference>
<proteinExistence type="predicted"/>
<keyword evidence="1" id="KW-0677">Repeat</keyword>
<dbReference type="SMART" id="SM00060">
    <property type="entry name" value="FN3"/>
    <property type="match status" value="2"/>
</dbReference>
<dbReference type="InterPro" id="IPR003961">
    <property type="entry name" value="FN3_dom"/>
</dbReference>
<dbReference type="InterPro" id="IPR013783">
    <property type="entry name" value="Ig-like_fold"/>
</dbReference>
<dbReference type="InterPro" id="IPR036116">
    <property type="entry name" value="FN3_sf"/>
</dbReference>
<dbReference type="PROSITE" id="PS50853">
    <property type="entry name" value="FN3"/>
    <property type="match status" value="2"/>
</dbReference>
<sequence length="479" mass="50695">MATSASVMRRDHTRSGARWQRSGARARGPRGHRATPGVRAFLGVALAHAAGLRSLRTTTRRPHVLHASSLARRLPLMPKIQRDVAGRRPRRCEIQSHLARSLARALCKKPRKPPHAGAFAPHGENRARRHRPTRGGHASCCGVHAARGYPNRDAVSSLRCDKGLRCSPQPAPLAASLVVCLAEAAEPAPHARGARASRRLEGPMRSTSIALTLLFVGLVGATVTAQAQTVTYNSITVSWTTPGDDSLSGTASQFDLRYSTSAITATNFSSATRWTGTPTPAAPGTLQSTAVTGLLPNTTYFFAIKTADEVPNWAGISNVISRTTLAAPDLTRPGPITTVSVTNATETSVSLRWTAVGDDSLTGTAASYDVRYSTAPITATNWSSATTVSGEPNPGSAGTTENFTVPGLTRQTTYYFAVRATDDAGNVSALSNVVSTTTPDQTPPAAIRDLVVGFLWLGWHGGFDGVTPQIITANRRSGR</sequence>